<name>I3VRN8_THESW</name>
<dbReference type="InterPro" id="IPR009038">
    <property type="entry name" value="GOLD_dom"/>
</dbReference>
<dbReference type="GO" id="GO:0045490">
    <property type="term" value="P:pectin catabolic process"/>
    <property type="evidence" value="ECO:0007669"/>
    <property type="project" value="TreeGrafter"/>
</dbReference>
<dbReference type="KEGG" id="tsh:Tsac_0147"/>
<dbReference type="InterPro" id="IPR001119">
    <property type="entry name" value="SLH_dom"/>
</dbReference>
<dbReference type="PROSITE" id="PS50866">
    <property type="entry name" value="GOLD"/>
    <property type="match status" value="1"/>
</dbReference>
<dbReference type="Gene3D" id="2.60.40.680">
    <property type="match status" value="2"/>
</dbReference>
<dbReference type="Gene3D" id="2.60.120.260">
    <property type="entry name" value="Galactose-binding domain-like"/>
    <property type="match status" value="1"/>
</dbReference>
<comment type="similarity">
    <text evidence="1 5">Belongs to the glycosyl hydrolase 53 family.</text>
</comment>
<dbReference type="CDD" id="cd08547">
    <property type="entry name" value="Type_II_cohesin"/>
    <property type="match status" value="2"/>
</dbReference>
<dbReference type="PANTHER" id="PTHR34983:SF2">
    <property type="entry name" value="ENDO-BETA-1,4-GALACTANASE"/>
    <property type="match status" value="1"/>
</dbReference>
<keyword evidence="4 5" id="KW-0326">Glycosidase</keyword>
<dbReference type="InterPro" id="IPR011683">
    <property type="entry name" value="Glyco_hydro_53"/>
</dbReference>
<evidence type="ECO:0000256" key="3">
    <source>
        <dbReference type="ARBA" id="ARBA00022801"/>
    </source>
</evidence>
<evidence type="ECO:0000313" key="8">
    <source>
        <dbReference type="EMBL" id="AFK85183.1"/>
    </source>
</evidence>
<dbReference type="BioCyc" id="TSAC1094508:GLMA-149-MONOMER"/>
<keyword evidence="9" id="KW-1185">Reference proteome</keyword>
<dbReference type="eggNOG" id="COG4733">
    <property type="taxonomic scope" value="Bacteria"/>
</dbReference>
<feature type="domain" description="SLH" evidence="7">
    <location>
        <begin position="1205"/>
        <end position="1268"/>
    </location>
</feature>
<dbReference type="SUPFAM" id="SSF51445">
    <property type="entry name" value="(Trans)glycosidases"/>
    <property type="match status" value="1"/>
</dbReference>
<reference evidence="8 9" key="1">
    <citation type="journal article" date="2014" name="Appl. Environ. Microbiol.">
        <title>Profile of Secreted Hydrolases, Associated Proteins, and SlpA in Thermoanaerobacterium saccharolyticum during the Degradation of Hemicellulose.</title>
        <authorList>
            <person name="Currie D.H."/>
            <person name="Guss A.M."/>
            <person name="Herring C.D."/>
            <person name="Giannone R.J."/>
            <person name="Johnson C.M."/>
            <person name="Lankford P.K."/>
            <person name="Brown S.D."/>
            <person name="Hettich R.L."/>
            <person name="Lynd L.R."/>
        </authorList>
    </citation>
    <scope>NUCLEOTIDE SEQUENCE [LARGE SCALE GENOMIC DNA]</scope>
    <source>
        <strain evidence="9">DSM 8691 / JW/SL-YS485</strain>
    </source>
</reference>
<dbReference type="Pfam" id="PF00395">
    <property type="entry name" value="SLH"/>
    <property type="match status" value="3"/>
</dbReference>
<dbReference type="SUPFAM" id="SSF49384">
    <property type="entry name" value="Carbohydrate-binding domain"/>
    <property type="match status" value="2"/>
</dbReference>
<dbReference type="GO" id="GO:0031218">
    <property type="term" value="F:arabinogalactan endo-1,4-beta-galactosidase activity"/>
    <property type="evidence" value="ECO:0007669"/>
    <property type="project" value="UniProtKB-EC"/>
</dbReference>
<dbReference type="EMBL" id="CP003184">
    <property type="protein sequence ID" value="AFK85183.1"/>
    <property type="molecule type" value="Genomic_DNA"/>
</dbReference>
<evidence type="ECO:0000256" key="4">
    <source>
        <dbReference type="ARBA" id="ARBA00023295"/>
    </source>
</evidence>
<organism evidence="8 9">
    <name type="scientific">Thermoanaerobacterium saccharolyticum (strain DSM 8691 / JW/SL-YS485)</name>
    <dbReference type="NCBI Taxonomy" id="1094508"/>
    <lineage>
        <taxon>Bacteria</taxon>
        <taxon>Bacillati</taxon>
        <taxon>Bacillota</taxon>
        <taxon>Clostridia</taxon>
        <taxon>Thermoanaerobacterales</taxon>
        <taxon>Thermoanaerobacteraceae</taxon>
        <taxon>Thermoanaerobacterium</taxon>
    </lineage>
</organism>
<gene>
    <name evidence="8" type="ordered locus">Tsac_0147</name>
</gene>
<comment type="catalytic activity">
    <reaction evidence="5">
        <text>The enzyme specifically hydrolyzes (1-&gt;4)-beta-D-galactosidic linkages in type I arabinogalactans.</text>
        <dbReference type="EC" id="3.2.1.89"/>
    </reaction>
</comment>
<accession>I3VRN8</accession>
<dbReference type="PANTHER" id="PTHR34983">
    <property type="entry name" value="ARABINOGALACTAN ENDO-BETA-1,4-GALACTANASE A"/>
    <property type="match status" value="1"/>
</dbReference>
<feature type="domain" description="SLH" evidence="7">
    <location>
        <begin position="1273"/>
        <end position="1331"/>
    </location>
</feature>
<evidence type="ECO:0000313" key="9">
    <source>
        <dbReference type="Proteomes" id="UP000006178"/>
    </source>
</evidence>
<sequence>MNNKKGIVAFIIILTMIFSNLTFVDANISQIGSLQTTTNFYVNPIPGLRSDFIKGADVSMLSQIEQCGGKFYDNGVEKDLLQILKDHGVNWIRLRIWNNPVDSNGNPLGGGNNDEKRTIEMAKRAKILGLKLLLDFHYSDFWADPGKQNKPAAWANDHGVKLQEDVYDFTAKVINDMKNNGVLPDMVQIGNEIDNGILWPDGEISGEGAGGYSGLAALLQQGIKAVRDNDPNNNDPEKRIKIMIHLSNGGNNTLYRSFFDNLIYNQGVTDFDVIGLSYYPYWSGTLDELKNNINDISQRYNKDIVIAETAYAYTLSNADNTENNFGSKEEAIGGYKASIEGQATAIRDVMAAVSQVPNNKGLGIFYWEPDWIPVVGAGWKTGEGDGWENQALFDFNGNALPSIDVFNLVSGTQGTIIPQALSIEPVNVSTTVNQAPVLPTTVNIVYDDGSVKPASVTWENIDSSKYAQPGNFTITGTVFGIRYKAIATVAVTSLINYVQNPGFEDGSLANWNVSGDTSAVKIDKNAANAHSGKYSLNYWSDRAFTVTISQTITGLKNGYYQLSAYVDGGGGENSLQLFASDYGGSKLAADVHNSGWLVWQHPTIPLIKVTNGQVTVGLTINGNSGNWGNFDDIQLIQVDDSGNPIGGPASTVLTTPSYINSGDVFEIDYGLKDVSQIIYAQEIIINYDPQIFDFAKATATDDNTIISKVYNEIPGTIVIDVVNSKGLTSDTNLISLTFRAKVIDQLTYSNISVSEAKLQTTNDGSNYIDAALSSTTIAVEGIATMTLSSPNSVLAGEDFTAEIDISDVSQAVYSHDIILNYDPRVFEVLSLDNVGNSMIIDSNYDNSQGIAKILGVDIGGLNGANADIIKLTIHAKKISQSTSGYIMIRSAQLGTAPEGNIIFPKLTSTSIKIISANVGNDENWTGTTNTNSGNTNNLVYDGEISVKPSVDYLNGISTVSLNVDDLNRAMKSAKTSEDGTKNVVISIPKVDGLKQYDIKFPASFLASNDEKQEVQLTMGIATVIIPTNIFNENEIKQSKEITFSFKNIDKSELSNELKQFDIIGTGIDFGIKIDGTSISWNNPDSHVVIKIPYTPTAGELKDLDHIVVLYIDDNGSVSSIPNSMYDTKSGELIFRTIHSGKYVEAFIHKTFSDIRGNWAQNAIEVLASKGVTNGTSKNLFSPNLKITRADYITMLLTALGLTAKVDQNFSDIQASNYYYNSVGIAKKLGIVSGVGDNKFDPNDSIKREDMFVMTANALKLLGILNSTGTSYDLNKFTDINDISSYAVESIATLVKSGIVNGKDNNKIDPRNYATRAEAAAVIYNVIKDLEK</sequence>
<keyword evidence="3 5" id="KW-0378">Hydrolase</keyword>
<dbReference type="InterPro" id="IPR017853">
    <property type="entry name" value="GH"/>
</dbReference>
<dbReference type="RefSeq" id="WP_014757106.1">
    <property type="nucleotide sequence ID" value="NC_017992.1"/>
</dbReference>
<dbReference type="PATRIC" id="fig|1094508.3.peg.148"/>
<dbReference type="Pfam" id="PF07745">
    <property type="entry name" value="Glyco_hydro_53"/>
    <property type="match status" value="1"/>
</dbReference>
<evidence type="ECO:0000256" key="2">
    <source>
        <dbReference type="ARBA" id="ARBA00022737"/>
    </source>
</evidence>
<dbReference type="Proteomes" id="UP000006178">
    <property type="component" value="Chromosome"/>
</dbReference>
<feature type="domain" description="GOLD" evidence="6">
    <location>
        <begin position="1026"/>
        <end position="1186"/>
    </location>
</feature>
<dbReference type="eggNOG" id="COG3867">
    <property type="taxonomic scope" value="Bacteria"/>
</dbReference>
<dbReference type="PROSITE" id="PS51272">
    <property type="entry name" value="SLH"/>
    <property type="match status" value="3"/>
</dbReference>
<dbReference type="EC" id="3.2.1.89" evidence="5"/>
<evidence type="ECO:0000256" key="5">
    <source>
        <dbReference type="RuleBase" id="RU361192"/>
    </source>
</evidence>
<protein>
    <recommendedName>
        <fullName evidence="5">Arabinogalactan endo-beta-1,4-galactanase</fullName>
        <ecNumber evidence="5">3.2.1.89</ecNumber>
    </recommendedName>
</protein>
<evidence type="ECO:0000259" key="7">
    <source>
        <dbReference type="PROSITE" id="PS51272"/>
    </source>
</evidence>
<feature type="domain" description="SLH" evidence="7">
    <location>
        <begin position="1146"/>
        <end position="1204"/>
    </location>
</feature>
<keyword evidence="2" id="KW-0677">Repeat</keyword>
<evidence type="ECO:0000259" key="6">
    <source>
        <dbReference type="PROSITE" id="PS50866"/>
    </source>
</evidence>
<evidence type="ECO:0000256" key="1">
    <source>
        <dbReference type="ARBA" id="ARBA00010687"/>
    </source>
</evidence>
<dbReference type="Pfam" id="PF07532">
    <property type="entry name" value="Big_4"/>
    <property type="match status" value="1"/>
</dbReference>
<dbReference type="GO" id="GO:0030246">
    <property type="term" value="F:carbohydrate binding"/>
    <property type="evidence" value="ECO:0007669"/>
    <property type="project" value="InterPro"/>
</dbReference>
<dbReference type="GO" id="GO:0015926">
    <property type="term" value="F:glucosidase activity"/>
    <property type="evidence" value="ECO:0007669"/>
    <property type="project" value="InterPro"/>
</dbReference>
<proteinExistence type="inferred from homology"/>
<dbReference type="InterPro" id="IPR011081">
    <property type="entry name" value="Big_4"/>
</dbReference>
<dbReference type="InterPro" id="IPR008965">
    <property type="entry name" value="CBM2/CBM3_carb-bd_dom_sf"/>
</dbReference>
<dbReference type="Gene3D" id="3.20.20.80">
    <property type="entry name" value="Glycosidases"/>
    <property type="match status" value="1"/>
</dbReference>
<dbReference type="STRING" id="1094508.Tsac_0147"/>